<comment type="similarity">
    <text evidence="2">Belongs to the aerobic coproporphyrinogen-III oxidase family.</text>
</comment>
<dbReference type="GO" id="GO:0006782">
    <property type="term" value="P:protoporphyrinogen IX biosynthetic process"/>
    <property type="evidence" value="ECO:0007669"/>
    <property type="project" value="UniProtKB-UniPathway"/>
</dbReference>
<dbReference type="Proteomes" id="UP000193719">
    <property type="component" value="Unassembled WGS sequence"/>
</dbReference>
<dbReference type="PRINTS" id="PR00073">
    <property type="entry name" value="COPRGNOXDASE"/>
</dbReference>
<evidence type="ECO:0000313" key="8">
    <source>
        <dbReference type="Proteomes" id="UP000193719"/>
    </source>
</evidence>
<name>A0A1Y1V6Q3_9FUNG</name>
<evidence type="ECO:0000256" key="6">
    <source>
        <dbReference type="ARBA" id="ARBA00023244"/>
    </source>
</evidence>
<dbReference type="EMBL" id="MCFH01000026">
    <property type="protein sequence ID" value="ORX48614.1"/>
    <property type="molecule type" value="Genomic_DNA"/>
</dbReference>
<dbReference type="STRING" id="1754191.A0A1Y1V6Q3"/>
<keyword evidence="6" id="KW-0627">Porphyrin biosynthesis</keyword>
<comment type="caution">
    <text evidence="7">The sequence shown here is derived from an EMBL/GenBank/DDBJ whole genome shotgun (WGS) entry which is preliminary data.</text>
</comment>
<keyword evidence="8" id="KW-1185">Reference proteome</keyword>
<evidence type="ECO:0000256" key="5">
    <source>
        <dbReference type="ARBA" id="ARBA00023002"/>
    </source>
</evidence>
<comment type="pathway">
    <text evidence="1">Porphyrin-containing compound metabolism; protoporphyrin-IX biosynthesis; protoporphyrinogen-IX from coproporphyrinogen-III (O2 route): step 1/1.</text>
</comment>
<dbReference type="GO" id="GO:0004109">
    <property type="term" value="F:coproporphyrinogen oxidase activity"/>
    <property type="evidence" value="ECO:0007669"/>
    <property type="project" value="UniProtKB-EC"/>
</dbReference>
<dbReference type="InterPro" id="IPR001260">
    <property type="entry name" value="Coprogen_oxidase_aer"/>
</dbReference>
<evidence type="ECO:0000256" key="1">
    <source>
        <dbReference type="ARBA" id="ARBA00005168"/>
    </source>
</evidence>
<dbReference type="PANTHER" id="PTHR10755">
    <property type="entry name" value="COPROPORPHYRINOGEN III OXIDASE, MITOCHONDRIAL"/>
    <property type="match status" value="1"/>
</dbReference>
<dbReference type="Gene3D" id="3.40.1500.10">
    <property type="entry name" value="Coproporphyrinogen III oxidase, aerobic"/>
    <property type="match status" value="1"/>
</dbReference>
<dbReference type="OrthoDB" id="15318at2759"/>
<keyword evidence="5" id="KW-0560">Oxidoreductase</keyword>
<dbReference type="GO" id="GO:0005737">
    <property type="term" value="C:cytoplasm"/>
    <property type="evidence" value="ECO:0007669"/>
    <property type="project" value="TreeGrafter"/>
</dbReference>
<evidence type="ECO:0000256" key="3">
    <source>
        <dbReference type="ARBA" id="ARBA00011738"/>
    </source>
</evidence>
<evidence type="ECO:0000256" key="2">
    <source>
        <dbReference type="ARBA" id="ARBA00010644"/>
    </source>
</evidence>
<dbReference type="Pfam" id="PF01218">
    <property type="entry name" value="Coprogen_oxidas"/>
    <property type="match status" value="1"/>
</dbReference>
<gene>
    <name evidence="7" type="ORF">BCR36DRAFT_371106</name>
</gene>
<dbReference type="PANTHER" id="PTHR10755:SF0">
    <property type="entry name" value="OXYGEN-DEPENDENT COPROPORPHYRINOGEN-III OXIDASE, MITOCHONDRIAL"/>
    <property type="match status" value="1"/>
</dbReference>
<protein>
    <recommendedName>
        <fullName evidence="4">coproporphyrinogen oxidase</fullName>
        <ecNumber evidence="4">1.3.3.3</ecNumber>
    </recommendedName>
</protein>
<reference evidence="7 8" key="1">
    <citation type="submission" date="2016-08" db="EMBL/GenBank/DDBJ databases">
        <title>Genomes of anaerobic fungi encode conserved fungal cellulosomes for biomass hydrolysis.</title>
        <authorList>
            <consortium name="DOE Joint Genome Institute"/>
            <person name="Haitjema C.H."/>
            <person name="Gilmore S.P."/>
            <person name="Henske J.K."/>
            <person name="Solomon K.V."/>
            <person name="De Groot R."/>
            <person name="Kuo A."/>
            <person name="Mondo S.J."/>
            <person name="Salamov A.A."/>
            <person name="Labutti K."/>
            <person name="Zhao Z."/>
            <person name="Chiniquy J."/>
            <person name="Barry K."/>
            <person name="Brewer H.M."/>
            <person name="Purvine S.O."/>
            <person name="Wright A.T."/>
            <person name="Boxma B."/>
            <person name="Van Alen T."/>
            <person name="Hackstein J.H."/>
            <person name="Baker S.E."/>
            <person name="Grigoriev I.V."/>
            <person name="O'Malley M.A."/>
        </authorList>
    </citation>
    <scope>NUCLEOTIDE SEQUENCE [LARGE SCALE GENOMIC DNA]</scope>
    <source>
        <strain evidence="8">finn</strain>
    </source>
</reference>
<dbReference type="UniPathway" id="UPA00251">
    <property type="reaction ID" value="UER00322"/>
</dbReference>
<sequence length="307" mass="35602">MRQQMATYLYSLQNDIVQIIEEIDPKIKFNRSNWNQRSKNLTGGGTNCNFDNGKVFEKAIVQVNVESGSLSPFQVIELLTTKPPVQIISKSLNDKFTYYKASLSSILYPQNPNVPTSFLDLAYNEIKNTSTGKIYWWFSGGNDLSESTLFLSPQENLPTKDNDINDFFQKFETELNEFNPSYYQEFIKEGKDTTYIYHRDEIRGVGGLYFNDLNEDKPQNLLSTVIQCFAQKTYQYYKPLVEKRDKLVYTLSDKEKQAEKNSRLVEYELVSKLSSKVDDSRIKNIDKVLPLLPLNVSWMKSKVEIEN</sequence>
<evidence type="ECO:0000256" key="4">
    <source>
        <dbReference type="ARBA" id="ARBA00012869"/>
    </source>
</evidence>
<dbReference type="SUPFAM" id="SSF102886">
    <property type="entry name" value="Coproporphyrinogen III oxidase"/>
    <property type="match status" value="1"/>
</dbReference>
<proteinExistence type="inferred from homology"/>
<dbReference type="AlphaFoldDB" id="A0A1Y1V6Q3"/>
<comment type="subunit">
    <text evidence="3">Homodimer.</text>
</comment>
<reference evidence="7 8" key="2">
    <citation type="submission" date="2016-08" db="EMBL/GenBank/DDBJ databases">
        <title>Pervasive Adenine N6-methylation of Active Genes in Fungi.</title>
        <authorList>
            <consortium name="DOE Joint Genome Institute"/>
            <person name="Mondo S.J."/>
            <person name="Dannebaum R.O."/>
            <person name="Kuo R.C."/>
            <person name="Labutti K."/>
            <person name="Haridas S."/>
            <person name="Kuo A."/>
            <person name="Salamov A."/>
            <person name="Ahrendt S.R."/>
            <person name="Lipzen A."/>
            <person name="Sullivan W."/>
            <person name="Andreopoulos W.B."/>
            <person name="Clum A."/>
            <person name="Lindquist E."/>
            <person name="Daum C."/>
            <person name="Ramamoorthy G.K."/>
            <person name="Gryganskyi A."/>
            <person name="Culley D."/>
            <person name="Magnuson J.K."/>
            <person name="James T.Y."/>
            <person name="O'Malley M.A."/>
            <person name="Stajich J.E."/>
            <person name="Spatafora J.W."/>
            <person name="Visel A."/>
            <person name="Grigoriev I.V."/>
        </authorList>
    </citation>
    <scope>NUCLEOTIDE SEQUENCE [LARGE SCALE GENOMIC DNA]</scope>
    <source>
        <strain evidence="8">finn</strain>
    </source>
</reference>
<dbReference type="EC" id="1.3.3.3" evidence="4"/>
<evidence type="ECO:0000313" key="7">
    <source>
        <dbReference type="EMBL" id="ORX48614.1"/>
    </source>
</evidence>
<organism evidence="7 8">
    <name type="scientific">Piromyces finnis</name>
    <dbReference type="NCBI Taxonomy" id="1754191"/>
    <lineage>
        <taxon>Eukaryota</taxon>
        <taxon>Fungi</taxon>
        <taxon>Fungi incertae sedis</taxon>
        <taxon>Chytridiomycota</taxon>
        <taxon>Chytridiomycota incertae sedis</taxon>
        <taxon>Neocallimastigomycetes</taxon>
        <taxon>Neocallimastigales</taxon>
        <taxon>Neocallimastigaceae</taxon>
        <taxon>Piromyces</taxon>
    </lineage>
</organism>
<dbReference type="InterPro" id="IPR036406">
    <property type="entry name" value="Coprogen_oxidase_aer_sf"/>
</dbReference>
<accession>A0A1Y1V6Q3</accession>